<protein>
    <submittedName>
        <fullName evidence="2">Uncharacterized protein</fullName>
    </submittedName>
</protein>
<gene>
    <name evidence="2" type="ORF">LSAT_V11C500243510</name>
</gene>
<keyword evidence="3" id="KW-1185">Reference proteome</keyword>
<name>A0A9R1VN76_LACSA</name>
<proteinExistence type="predicted"/>
<reference evidence="2 3" key="1">
    <citation type="journal article" date="2017" name="Nat. Commun.">
        <title>Genome assembly with in vitro proximity ligation data and whole-genome triplication in lettuce.</title>
        <authorList>
            <person name="Reyes-Chin-Wo S."/>
            <person name="Wang Z."/>
            <person name="Yang X."/>
            <person name="Kozik A."/>
            <person name="Arikit S."/>
            <person name="Song C."/>
            <person name="Xia L."/>
            <person name="Froenicke L."/>
            <person name="Lavelle D.O."/>
            <person name="Truco M.J."/>
            <person name="Xia R."/>
            <person name="Zhu S."/>
            <person name="Xu C."/>
            <person name="Xu H."/>
            <person name="Xu X."/>
            <person name="Cox K."/>
            <person name="Korf I."/>
            <person name="Meyers B.C."/>
            <person name="Michelmore R.W."/>
        </authorList>
    </citation>
    <scope>NUCLEOTIDE SEQUENCE [LARGE SCALE GENOMIC DNA]</scope>
    <source>
        <strain evidence="3">cv. Salinas</strain>
        <tissue evidence="2">Seedlings</tissue>
    </source>
</reference>
<comment type="caution">
    <text evidence="2">The sequence shown here is derived from an EMBL/GenBank/DDBJ whole genome shotgun (WGS) entry which is preliminary data.</text>
</comment>
<feature type="compositionally biased region" description="Polar residues" evidence="1">
    <location>
        <begin position="68"/>
        <end position="89"/>
    </location>
</feature>
<organism evidence="2 3">
    <name type="scientific">Lactuca sativa</name>
    <name type="common">Garden lettuce</name>
    <dbReference type="NCBI Taxonomy" id="4236"/>
    <lineage>
        <taxon>Eukaryota</taxon>
        <taxon>Viridiplantae</taxon>
        <taxon>Streptophyta</taxon>
        <taxon>Embryophyta</taxon>
        <taxon>Tracheophyta</taxon>
        <taxon>Spermatophyta</taxon>
        <taxon>Magnoliopsida</taxon>
        <taxon>eudicotyledons</taxon>
        <taxon>Gunneridae</taxon>
        <taxon>Pentapetalae</taxon>
        <taxon>asterids</taxon>
        <taxon>campanulids</taxon>
        <taxon>Asterales</taxon>
        <taxon>Asteraceae</taxon>
        <taxon>Cichorioideae</taxon>
        <taxon>Cichorieae</taxon>
        <taxon>Lactucinae</taxon>
        <taxon>Lactuca</taxon>
    </lineage>
</organism>
<sequence>MLVRSKTPSPPPLTIPISIPQIFPIPTSQPTSTIPIPTPIFTDTTTTGAHSTAPIPPIATEPPLITKRSITTEPPRTTKPLSPTPSIDTTPILGGEDLEFDSTYFSPYRVQSDEDDDEPVTKHHLKAVNDKLDQLLSSFSSGAYSDAPLKALFSSVV</sequence>
<evidence type="ECO:0000313" key="2">
    <source>
        <dbReference type="EMBL" id="KAJ0207837.1"/>
    </source>
</evidence>
<feature type="region of interest" description="Disordered" evidence="1">
    <location>
        <begin position="46"/>
        <end position="96"/>
    </location>
</feature>
<dbReference type="EMBL" id="NBSK02000005">
    <property type="protein sequence ID" value="KAJ0207837.1"/>
    <property type="molecule type" value="Genomic_DNA"/>
</dbReference>
<dbReference type="AlphaFoldDB" id="A0A9R1VN76"/>
<dbReference type="Proteomes" id="UP000235145">
    <property type="component" value="Unassembled WGS sequence"/>
</dbReference>
<evidence type="ECO:0000313" key="3">
    <source>
        <dbReference type="Proteomes" id="UP000235145"/>
    </source>
</evidence>
<evidence type="ECO:0000256" key="1">
    <source>
        <dbReference type="SAM" id="MobiDB-lite"/>
    </source>
</evidence>
<accession>A0A9R1VN76</accession>